<evidence type="ECO:0000313" key="1">
    <source>
        <dbReference type="EMBL" id="MFD2589960.1"/>
    </source>
</evidence>
<protein>
    <submittedName>
        <fullName evidence="1">Uncharacterized protein</fullName>
    </submittedName>
</protein>
<sequence>MPLNTIKFFLFLLTITIIVPSSYGQKYDCLSLEESGAIKKSFASFEKDLYTYYNLNNNPVKAYKTFLAEITNLSIDLKKFPSKTSIELARTFKKIANGKNSLWIKLSEYEASEDGKKAPIPDTAKKNQEEVMIFNYRGGFIQCIKNNSNSQAFKNIINTLELDGNVSPSVIAQRLNNLSDKEIDTYEVKKFIAFDIYYSILMVIEKAFG</sequence>
<reference evidence="2" key="1">
    <citation type="journal article" date="2019" name="Int. J. Syst. Evol. Microbiol.">
        <title>The Global Catalogue of Microorganisms (GCM) 10K type strain sequencing project: providing services to taxonomists for standard genome sequencing and annotation.</title>
        <authorList>
            <consortium name="The Broad Institute Genomics Platform"/>
            <consortium name="The Broad Institute Genome Sequencing Center for Infectious Disease"/>
            <person name="Wu L."/>
            <person name="Ma J."/>
        </authorList>
    </citation>
    <scope>NUCLEOTIDE SEQUENCE [LARGE SCALE GENOMIC DNA]</scope>
    <source>
        <strain evidence="2">KCTC 42423</strain>
    </source>
</reference>
<accession>A0ABW5N380</accession>
<organism evidence="1 2">
    <name type="scientific">Aquimarina hainanensis</name>
    <dbReference type="NCBI Taxonomy" id="1578017"/>
    <lineage>
        <taxon>Bacteria</taxon>
        <taxon>Pseudomonadati</taxon>
        <taxon>Bacteroidota</taxon>
        <taxon>Flavobacteriia</taxon>
        <taxon>Flavobacteriales</taxon>
        <taxon>Flavobacteriaceae</taxon>
        <taxon>Aquimarina</taxon>
    </lineage>
</organism>
<comment type="caution">
    <text evidence="1">The sequence shown here is derived from an EMBL/GenBank/DDBJ whole genome shotgun (WGS) entry which is preliminary data.</text>
</comment>
<proteinExistence type="predicted"/>
<dbReference type="EMBL" id="JBHULX010000002">
    <property type="protein sequence ID" value="MFD2589960.1"/>
    <property type="molecule type" value="Genomic_DNA"/>
</dbReference>
<dbReference type="Proteomes" id="UP001597459">
    <property type="component" value="Unassembled WGS sequence"/>
</dbReference>
<dbReference type="RefSeq" id="WP_176029498.1">
    <property type="nucleotide sequence ID" value="NZ_JBHSJV010000001.1"/>
</dbReference>
<name>A0ABW5N380_9FLAO</name>
<evidence type="ECO:0000313" key="2">
    <source>
        <dbReference type="Proteomes" id="UP001597459"/>
    </source>
</evidence>
<gene>
    <name evidence="1" type="ORF">ACFSTE_03900</name>
</gene>
<keyword evidence="2" id="KW-1185">Reference proteome</keyword>